<organism evidence="2 3">
    <name type="scientific">Mucilaginibacter antarcticus</name>
    <dbReference type="NCBI Taxonomy" id="1855725"/>
    <lineage>
        <taxon>Bacteria</taxon>
        <taxon>Pseudomonadati</taxon>
        <taxon>Bacteroidota</taxon>
        <taxon>Sphingobacteriia</taxon>
        <taxon>Sphingobacteriales</taxon>
        <taxon>Sphingobacteriaceae</taxon>
        <taxon>Mucilaginibacter</taxon>
    </lineage>
</organism>
<dbReference type="EMBL" id="JBHUON010000014">
    <property type="protein sequence ID" value="MFD2865506.1"/>
    <property type="molecule type" value="Genomic_DNA"/>
</dbReference>
<keyword evidence="1" id="KW-0812">Transmembrane</keyword>
<dbReference type="RefSeq" id="WP_377127936.1">
    <property type="nucleotide sequence ID" value="NZ_JBHUHN010000001.1"/>
</dbReference>
<evidence type="ECO:0000256" key="1">
    <source>
        <dbReference type="SAM" id="Phobius"/>
    </source>
</evidence>
<sequence length="75" mass="9015">MFYYNNFGGMDFIWWCIWGMLLFWIFIIPYDIPGQRRKKTGPFANIQMRLATGEIGPEEYHERKGLIEIDAIRHT</sequence>
<reference evidence="3" key="1">
    <citation type="journal article" date="2019" name="Int. J. Syst. Evol. Microbiol.">
        <title>The Global Catalogue of Microorganisms (GCM) 10K type strain sequencing project: providing services to taxonomists for standard genome sequencing and annotation.</title>
        <authorList>
            <consortium name="The Broad Institute Genomics Platform"/>
            <consortium name="The Broad Institute Genome Sequencing Center for Infectious Disease"/>
            <person name="Wu L."/>
            <person name="Ma J."/>
        </authorList>
    </citation>
    <scope>NUCLEOTIDE SEQUENCE [LARGE SCALE GENOMIC DNA]</scope>
    <source>
        <strain evidence="3">KCTC 52232</strain>
    </source>
</reference>
<feature type="transmembrane region" description="Helical" evidence="1">
    <location>
        <begin position="12"/>
        <end position="30"/>
    </location>
</feature>
<evidence type="ECO:0000313" key="2">
    <source>
        <dbReference type="EMBL" id="MFD2865506.1"/>
    </source>
</evidence>
<protein>
    <submittedName>
        <fullName evidence="2">SHOCT domain-containing protein</fullName>
    </submittedName>
</protein>
<keyword evidence="3" id="KW-1185">Reference proteome</keyword>
<keyword evidence="1" id="KW-0472">Membrane</keyword>
<dbReference type="Proteomes" id="UP001597601">
    <property type="component" value="Unassembled WGS sequence"/>
</dbReference>
<proteinExistence type="predicted"/>
<gene>
    <name evidence="2" type="ORF">ACFSYC_12465</name>
</gene>
<name>A0ABW5XRF4_9SPHI</name>
<keyword evidence="1" id="KW-1133">Transmembrane helix</keyword>
<accession>A0ABW5XRF4</accession>
<evidence type="ECO:0000313" key="3">
    <source>
        <dbReference type="Proteomes" id="UP001597601"/>
    </source>
</evidence>
<comment type="caution">
    <text evidence="2">The sequence shown here is derived from an EMBL/GenBank/DDBJ whole genome shotgun (WGS) entry which is preliminary data.</text>
</comment>